<evidence type="ECO:0000313" key="4">
    <source>
        <dbReference type="EMBL" id="NBI07473.1"/>
    </source>
</evidence>
<feature type="chain" id="PRO_5032771111" evidence="2">
    <location>
        <begin position="24"/>
        <end position="332"/>
    </location>
</feature>
<feature type="domain" description="Cell envelope-related transcriptional attenuator" evidence="3">
    <location>
        <begin position="81"/>
        <end position="241"/>
    </location>
</feature>
<proteinExistence type="inferred from homology"/>
<dbReference type="Gene3D" id="3.40.630.190">
    <property type="entry name" value="LCP protein"/>
    <property type="match status" value="1"/>
</dbReference>
<keyword evidence="5" id="KW-1185">Reference proteome</keyword>
<comment type="similarity">
    <text evidence="1">Belongs to the LytR/CpsA/Psr (LCP) family.</text>
</comment>
<sequence length="332" mass="37355">MKYFLKVFSIALLCFTVVMGAGAYTYFNFFDSTANANDKRNDHPMRDYTQEEIENLPAFEKAVANSDRINVLLIGIEAEGRSDTLVFASFDPKTKKVDMISVPRDTEYHVPGYDTADNRKLNAVYIRNLKKGHKVAAEKTMEAVEEILGVPIDNYATISYDGVENIVESLGGVEMDVPQRMKYEYFYPDGTKEMRYLEEGTQVLNGSEAIGFLRFRKGYANGDIGRVEAQQKFIKAALKKALGFNLPKVAMTVAKEVKTDMSVLDITANATKAIGMNMNNVNAHTLPGETKSLTFQGWTLSFFEHNEDETRELMKEIYGVEADEDLDEKIAE</sequence>
<dbReference type="EMBL" id="QXXA01000012">
    <property type="protein sequence ID" value="NBI07473.1"/>
    <property type="molecule type" value="Genomic_DNA"/>
</dbReference>
<dbReference type="Proteomes" id="UP000467132">
    <property type="component" value="Unassembled WGS sequence"/>
</dbReference>
<dbReference type="InterPro" id="IPR004474">
    <property type="entry name" value="LytR_CpsA_psr"/>
</dbReference>
<reference evidence="4 5" key="1">
    <citation type="submission" date="2018-08" db="EMBL/GenBank/DDBJ databases">
        <title>Murine metabolic-syndrome-specific gut microbial biobank.</title>
        <authorList>
            <person name="Liu C."/>
        </authorList>
    </citation>
    <scope>NUCLEOTIDE SEQUENCE [LARGE SCALE GENOMIC DNA]</scope>
    <source>
        <strain evidence="4 5">583</strain>
    </source>
</reference>
<gene>
    <name evidence="4" type="ORF">D3Z33_11490</name>
</gene>
<dbReference type="OrthoDB" id="305468at2"/>
<evidence type="ECO:0000256" key="1">
    <source>
        <dbReference type="ARBA" id="ARBA00006068"/>
    </source>
</evidence>
<organism evidence="4 5">
    <name type="scientific">Senegalia massiliensis</name>
    <dbReference type="NCBI Taxonomy" id="1720316"/>
    <lineage>
        <taxon>Bacteria</taxon>
        <taxon>Bacillati</taxon>
        <taxon>Bacillota</taxon>
        <taxon>Clostridia</taxon>
        <taxon>Eubacteriales</taxon>
        <taxon>Clostridiaceae</taxon>
        <taxon>Senegalia</taxon>
    </lineage>
</organism>
<dbReference type="NCBIfam" id="TIGR00350">
    <property type="entry name" value="lytR_cpsA_psr"/>
    <property type="match status" value="1"/>
</dbReference>
<dbReference type="Pfam" id="PF03816">
    <property type="entry name" value="LytR_cpsA_psr"/>
    <property type="match status" value="1"/>
</dbReference>
<comment type="caution">
    <text evidence="4">The sequence shown here is derived from an EMBL/GenBank/DDBJ whole genome shotgun (WGS) entry which is preliminary data.</text>
</comment>
<keyword evidence="2" id="KW-0732">Signal</keyword>
<dbReference type="PANTHER" id="PTHR33392:SF6">
    <property type="entry name" value="POLYISOPRENYL-TEICHOIC ACID--PEPTIDOGLYCAN TEICHOIC ACID TRANSFERASE TAGU"/>
    <property type="match status" value="1"/>
</dbReference>
<evidence type="ECO:0000313" key="5">
    <source>
        <dbReference type="Proteomes" id="UP000467132"/>
    </source>
</evidence>
<evidence type="ECO:0000259" key="3">
    <source>
        <dbReference type="Pfam" id="PF03816"/>
    </source>
</evidence>
<evidence type="ECO:0000256" key="2">
    <source>
        <dbReference type="SAM" id="SignalP"/>
    </source>
</evidence>
<protein>
    <submittedName>
        <fullName evidence="4">LytR family transcriptional regulator</fullName>
    </submittedName>
</protein>
<name>A0A845R4P3_9CLOT</name>
<accession>A0A845R4P3</accession>
<dbReference type="AlphaFoldDB" id="A0A845R4P3"/>
<dbReference type="InterPro" id="IPR050922">
    <property type="entry name" value="LytR/CpsA/Psr_CW_biosynth"/>
</dbReference>
<dbReference type="RefSeq" id="WP_160197929.1">
    <property type="nucleotide sequence ID" value="NZ_QXXA01000012.1"/>
</dbReference>
<dbReference type="PANTHER" id="PTHR33392">
    <property type="entry name" value="POLYISOPRENYL-TEICHOIC ACID--PEPTIDOGLYCAN TEICHOIC ACID TRANSFERASE TAGU"/>
    <property type="match status" value="1"/>
</dbReference>
<feature type="signal peptide" evidence="2">
    <location>
        <begin position="1"/>
        <end position="23"/>
    </location>
</feature>